<dbReference type="InterPro" id="IPR036412">
    <property type="entry name" value="HAD-like_sf"/>
</dbReference>
<dbReference type="Proteomes" id="UP000031563">
    <property type="component" value="Unassembled WGS sequence"/>
</dbReference>
<dbReference type="Pfam" id="PF08282">
    <property type="entry name" value="Hydrolase_3"/>
    <property type="match status" value="1"/>
</dbReference>
<evidence type="ECO:0000313" key="2">
    <source>
        <dbReference type="Proteomes" id="UP000031563"/>
    </source>
</evidence>
<dbReference type="InterPro" id="IPR023214">
    <property type="entry name" value="HAD_sf"/>
</dbReference>
<gene>
    <name evidence="1" type="ORF">QY95_01128</name>
</gene>
<dbReference type="EMBL" id="JWIR02000025">
    <property type="protein sequence ID" value="KKB41065.1"/>
    <property type="molecule type" value="Genomic_DNA"/>
</dbReference>
<dbReference type="STRING" id="1221996.QY95_01128"/>
<dbReference type="SUPFAM" id="SSF56784">
    <property type="entry name" value="HAD-like"/>
    <property type="match status" value="1"/>
</dbReference>
<accession>A0A0F5HTV7</accession>
<reference evidence="1" key="1">
    <citation type="submission" date="2015-02" db="EMBL/GenBank/DDBJ databases">
        <title>Genome Assembly of Bacillaceae bacterium MTCC 8252.</title>
        <authorList>
            <person name="Verma A."/>
            <person name="Khatri I."/>
            <person name="Mual P."/>
            <person name="Subramanian S."/>
            <person name="Krishnamurthi S."/>
        </authorList>
    </citation>
    <scope>NUCLEOTIDE SEQUENCE [LARGE SCALE GENOMIC DNA]</scope>
    <source>
        <strain evidence="1">MTCC 8252</strain>
    </source>
</reference>
<protein>
    <submittedName>
        <fullName evidence="1">Hydrolase (HAD superfamily)</fullName>
    </submittedName>
</protein>
<dbReference type="GO" id="GO:0016791">
    <property type="term" value="F:phosphatase activity"/>
    <property type="evidence" value="ECO:0007669"/>
    <property type="project" value="UniProtKB-ARBA"/>
</dbReference>
<dbReference type="PANTHER" id="PTHR10000:SF55">
    <property type="entry name" value="5-AMINO-6-(5-PHOSPHO-D-RIBITYLAMINO)URACIL PHOSPHATASE YCSE"/>
    <property type="match status" value="1"/>
</dbReference>
<dbReference type="NCBIfam" id="TIGR00099">
    <property type="entry name" value="Cof-subfamily"/>
    <property type="match status" value="1"/>
</dbReference>
<dbReference type="SFLD" id="SFLDS00003">
    <property type="entry name" value="Haloacid_Dehalogenase"/>
    <property type="match status" value="1"/>
</dbReference>
<dbReference type="Gene3D" id="3.30.1240.10">
    <property type="match status" value="1"/>
</dbReference>
<comment type="caution">
    <text evidence="1">The sequence shown here is derived from an EMBL/GenBank/DDBJ whole genome shotgun (WGS) entry which is preliminary data.</text>
</comment>
<keyword evidence="1" id="KW-0378">Hydrolase</keyword>
<dbReference type="InterPro" id="IPR006379">
    <property type="entry name" value="HAD-SF_hydro_IIB"/>
</dbReference>
<dbReference type="Gene3D" id="3.40.50.1000">
    <property type="entry name" value="HAD superfamily/HAD-like"/>
    <property type="match status" value="1"/>
</dbReference>
<proteinExistence type="predicted"/>
<name>A0A0F5I722_BACTR</name>
<dbReference type="RefSeq" id="WP_039231116.1">
    <property type="nucleotide sequence ID" value="NZ_JWIR02000025.1"/>
</dbReference>
<dbReference type="InterPro" id="IPR000150">
    <property type="entry name" value="Cof"/>
</dbReference>
<dbReference type="PROSITE" id="PS01229">
    <property type="entry name" value="COF_2"/>
    <property type="match status" value="1"/>
</dbReference>
<organism evidence="1 2">
    <name type="scientific">Bacillus thermotolerans</name>
    <name type="common">Quasibacillus thermotolerans</name>
    <dbReference type="NCBI Taxonomy" id="1221996"/>
    <lineage>
        <taxon>Bacteria</taxon>
        <taxon>Bacillati</taxon>
        <taxon>Bacillota</taxon>
        <taxon>Bacilli</taxon>
        <taxon>Bacillales</taxon>
        <taxon>Bacillaceae</taxon>
        <taxon>Bacillus</taxon>
    </lineage>
</organism>
<dbReference type="PANTHER" id="PTHR10000">
    <property type="entry name" value="PHOSPHOSERINE PHOSPHATASE"/>
    <property type="match status" value="1"/>
</dbReference>
<dbReference type="SFLD" id="SFLDG01140">
    <property type="entry name" value="C2.B:_Phosphomannomutase_and_P"/>
    <property type="match status" value="1"/>
</dbReference>
<dbReference type="CDD" id="cd07516">
    <property type="entry name" value="HAD_Pase"/>
    <property type="match status" value="1"/>
</dbReference>
<dbReference type="GO" id="GO:0005829">
    <property type="term" value="C:cytosol"/>
    <property type="evidence" value="ECO:0007669"/>
    <property type="project" value="TreeGrafter"/>
</dbReference>
<dbReference type="GO" id="GO:0000287">
    <property type="term" value="F:magnesium ion binding"/>
    <property type="evidence" value="ECO:0007669"/>
    <property type="project" value="TreeGrafter"/>
</dbReference>
<sequence length="300" mass="33309">MIKCVATDMDGTLLDAKMQVSQENKKAIEAAQAQGVEVVVATGRSYFEARFALDEADIHCPVICINGAETRDPEGNIVEQAFLPVDQALEVYSMLKKAGLYFEIYTDQGTYTDDYEKALDIMVDIYLSGYTDLSPEQLREEAKKRFDIGLLYLVDSYEPVIREGKHSIYKFLAYSFDEEKLEKASGLLERIPELAISSSGSENIEITHTDAQKGTALERFIESKGIRLEETMAIGDNLNDLSMLQKAGVPVAMENANPQVKQVCSYVTDLNDESGVASAINRFILGEQVSSFHSPSLKQK</sequence>
<evidence type="ECO:0000313" key="1">
    <source>
        <dbReference type="EMBL" id="KKB41065.1"/>
    </source>
</evidence>
<keyword evidence="2" id="KW-1185">Reference proteome</keyword>
<dbReference type="OrthoDB" id="9806027at2"/>
<dbReference type="SFLD" id="SFLDG01144">
    <property type="entry name" value="C2.B.4:_PGP_Like"/>
    <property type="match status" value="1"/>
</dbReference>
<dbReference type="AlphaFoldDB" id="A0A0F5I722"/>
<dbReference type="NCBIfam" id="TIGR01484">
    <property type="entry name" value="HAD-SF-IIB"/>
    <property type="match status" value="1"/>
</dbReference>
<accession>A0A0F5I722</accession>